<evidence type="ECO:0000256" key="7">
    <source>
        <dbReference type="ARBA" id="ARBA00022985"/>
    </source>
</evidence>
<feature type="domain" description="EamA" evidence="12">
    <location>
        <begin position="24"/>
        <end position="109"/>
    </location>
</feature>
<proteinExistence type="predicted"/>
<evidence type="ECO:0000259" key="12">
    <source>
        <dbReference type="Pfam" id="PF00892"/>
    </source>
</evidence>
<keyword evidence="9" id="KW-0443">Lipid metabolism</keyword>
<dbReference type="InterPro" id="IPR000390">
    <property type="entry name" value="Small_drug/metabolite_transptr"/>
</dbReference>
<protein>
    <submittedName>
        <fullName evidence="13">EamA family transporter</fullName>
    </submittedName>
</protein>
<evidence type="ECO:0000256" key="1">
    <source>
        <dbReference type="ARBA" id="ARBA00004651"/>
    </source>
</evidence>
<evidence type="ECO:0000256" key="5">
    <source>
        <dbReference type="ARBA" id="ARBA00022556"/>
    </source>
</evidence>
<keyword evidence="2" id="KW-1003">Cell membrane</keyword>
<feature type="transmembrane region" description="Helical" evidence="11">
    <location>
        <begin position="92"/>
        <end position="109"/>
    </location>
</feature>
<keyword evidence="4" id="KW-0997">Cell inner membrane</keyword>
<reference evidence="13 14" key="1">
    <citation type="submission" date="2024-01" db="EMBL/GenBank/DDBJ databases">
        <title>Multi-omics insights into the function and evolution of sodium benzoate biodegradation pathways in Benzoatithermus flavus gen. nov., sp. nov. from hot spring.</title>
        <authorList>
            <person name="Hu C.-J."/>
            <person name="Li W.-J."/>
        </authorList>
    </citation>
    <scope>NUCLEOTIDE SEQUENCE [LARGE SCALE GENOMIC DNA]</scope>
    <source>
        <strain evidence="13 14">SYSU G07066</strain>
    </source>
</reference>
<dbReference type="Pfam" id="PF00892">
    <property type="entry name" value="EamA"/>
    <property type="match status" value="1"/>
</dbReference>
<gene>
    <name evidence="13" type="ORF">U1T56_02050</name>
</gene>
<organism evidence="13 14">
    <name type="scientific">Benzoatithermus flavus</name>
    <dbReference type="NCBI Taxonomy" id="3108223"/>
    <lineage>
        <taxon>Bacteria</taxon>
        <taxon>Pseudomonadati</taxon>
        <taxon>Pseudomonadota</taxon>
        <taxon>Alphaproteobacteria</taxon>
        <taxon>Geminicoccales</taxon>
        <taxon>Geminicoccaceae</taxon>
        <taxon>Benzoatithermus</taxon>
    </lineage>
</organism>
<keyword evidence="5" id="KW-0441">Lipid A biosynthesis</keyword>
<keyword evidence="6 11" id="KW-0812">Transmembrane</keyword>
<dbReference type="EMBL" id="JBBLZC010000001">
    <property type="protein sequence ID" value="MEK0081918.1"/>
    <property type="molecule type" value="Genomic_DNA"/>
</dbReference>
<keyword evidence="3" id="KW-0444">Lipid biosynthesis</keyword>
<dbReference type="Proteomes" id="UP001375743">
    <property type="component" value="Unassembled WGS sequence"/>
</dbReference>
<evidence type="ECO:0000256" key="11">
    <source>
        <dbReference type="SAM" id="Phobius"/>
    </source>
</evidence>
<evidence type="ECO:0000256" key="6">
    <source>
        <dbReference type="ARBA" id="ARBA00022692"/>
    </source>
</evidence>
<accession>A0ABU8XN75</accession>
<dbReference type="PANTHER" id="PTHR30561">
    <property type="entry name" value="SMR FAMILY PROTON-DEPENDENT DRUG EFFLUX TRANSPORTER SUGE"/>
    <property type="match status" value="1"/>
</dbReference>
<keyword evidence="14" id="KW-1185">Reference proteome</keyword>
<evidence type="ECO:0000256" key="8">
    <source>
        <dbReference type="ARBA" id="ARBA00022989"/>
    </source>
</evidence>
<keyword evidence="8 11" id="KW-1133">Transmembrane helix</keyword>
<dbReference type="InterPro" id="IPR000620">
    <property type="entry name" value="EamA_dom"/>
</dbReference>
<evidence type="ECO:0000256" key="9">
    <source>
        <dbReference type="ARBA" id="ARBA00023098"/>
    </source>
</evidence>
<sequence>MSPHFLALFTAIIVSASGQLLLKAGASGQGGFLEQLLRWQTIVGLGCYGAAAMLYIVALRAIPMSVALPSTALSYAVIALLGFLVWNEPVSWQHLAALALICSGVVMLTRA</sequence>
<feature type="transmembrane region" description="Helical" evidence="11">
    <location>
        <begin position="38"/>
        <end position="59"/>
    </location>
</feature>
<comment type="caution">
    <text evidence="13">The sequence shown here is derived from an EMBL/GenBank/DDBJ whole genome shotgun (WGS) entry which is preliminary data.</text>
</comment>
<evidence type="ECO:0000313" key="13">
    <source>
        <dbReference type="EMBL" id="MEK0081918.1"/>
    </source>
</evidence>
<feature type="transmembrane region" description="Helical" evidence="11">
    <location>
        <begin position="66"/>
        <end position="86"/>
    </location>
</feature>
<name>A0ABU8XN75_9PROT</name>
<keyword evidence="10 11" id="KW-0472">Membrane</keyword>
<comment type="subcellular location">
    <subcellularLocation>
        <location evidence="1">Cell membrane</location>
        <topology evidence="1">Multi-pass membrane protein</topology>
    </subcellularLocation>
</comment>
<dbReference type="InterPro" id="IPR037185">
    <property type="entry name" value="EmrE-like"/>
</dbReference>
<evidence type="ECO:0000256" key="4">
    <source>
        <dbReference type="ARBA" id="ARBA00022519"/>
    </source>
</evidence>
<evidence type="ECO:0000256" key="10">
    <source>
        <dbReference type="ARBA" id="ARBA00023136"/>
    </source>
</evidence>
<dbReference type="Gene3D" id="1.10.3730.20">
    <property type="match status" value="1"/>
</dbReference>
<dbReference type="SUPFAM" id="SSF103481">
    <property type="entry name" value="Multidrug resistance efflux transporter EmrE"/>
    <property type="match status" value="1"/>
</dbReference>
<evidence type="ECO:0000256" key="3">
    <source>
        <dbReference type="ARBA" id="ARBA00022516"/>
    </source>
</evidence>
<dbReference type="PANTHER" id="PTHR30561:SF9">
    <property type="entry name" value="4-AMINO-4-DEOXY-L-ARABINOSE-PHOSPHOUNDECAPRENOL FLIPPASE SUBUNIT ARNF-RELATED"/>
    <property type="match status" value="1"/>
</dbReference>
<dbReference type="RefSeq" id="WP_418157758.1">
    <property type="nucleotide sequence ID" value="NZ_JBBLZC010000001.1"/>
</dbReference>
<evidence type="ECO:0000313" key="14">
    <source>
        <dbReference type="Proteomes" id="UP001375743"/>
    </source>
</evidence>
<evidence type="ECO:0000256" key="2">
    <source>
        <dbReference type="ARBA" id="ARBA00022475"/>
    </source>
</evidence>
<keyword evidence="7" id="KW-0448">Lipopolysaccharide biosynthesis</keyword>